<evidence type="ECO:0000256" key="3">
    <source>
        <dbReference type="ARBA" id="ARBA00023172"/>
    </source>
</evidence>
<keyword evidence="8" id="KW-1185">Reference proteome</keyword>
<gene>
    <name evidence="7" type="ORF">QYF68_26425</name>
</gene>
<comment type="caution">
    <text evidence="7">The sequence shown here is derived from an EMBL/GenBank/DDBJ whole genome shotgun (WGS) entry which is preliminary data.</text>
</comment>
<accession>A0ABT8HLA5</accession>
<dbReference type="InterPro" id="IPR013762">
    <property type="entry name" value="Integrase-like_cat_sf"/>
</dbReference>
<feature type="domain" description="Core-binding (CB)" evidence="6">
    <location>
        <begin position="14"/>
        <end position="96"/>
    </location>
</feature>
<name>A0ABT8HLA5_MYCAO</name>
<dbReference type="Proteomes" id="UP001172687">
    <property type="component" value="Unassembled WGS sequence"/>
</dbReference>
<dbReference type="RefSeq" id="WP_301161727.1">
    <property type="nucleotide sequence ID" value="NZ_JAUHTC010000091.1"/>
</dbReference>
<proteinExistence type="inferred from homology"/>
<dbReference type="PANTHER" id="PTHR30349">
    <property type="entry name" value="PHAGE INTEGRASE-RELATED"/>
    <property type="match status" value="1"/>
</dbReference>
<dbReference type="SUPFAM" id="SSF56349">
    <property type="entry name" value="DNA breaking-rejoining enzymes"/>
    <property type="match status" value="1"/>
</dbReference>
<dbReference type="Pfam" id="PF00589">
    <property type="entry name" value="Phage_integrase"/>
    <property type="match status" value="1"/>
</dbReference>
<feature type="domain" description="Tyr recombinase" evidence="5">
    <location>
        <begin position="117"/>
        <end position="282"/>
    </location>
</feature>
<protein>
    <submittedName>
        <fullName evidence="7">Tyrosine-type recombinase/integrase</fullName>
    </submittedName>
</protein>
<dbReference type="InterPro" id="IPR044068">
    <property type="entry name" value="CB"/>
</dbReference>
<dbReference type="PROSITE" id="PS51898">
    <property type="entry name" value="TYR_RECOMBINASE"/>
    <property type="match status" value="1"/>
</dbReference>
<comment type="similarity">
    <text evidence="1">Belongs to the 'phage' integrase family.</text>
</comment>
<dbReference type="PROSITE" id="PS51900">
    <property type="entry name" value="CB"/>
    <property type="match status" value="1"/>
</dbReference>
<reference evidence="7" key="1">
    <citation type="submission" date="2023-07" db="EMBL/GenBank/DDBJ databases">
        <title>Degradation of tert-butanol by M. austroafricanum TBA100.</title>
        <authorList>
            <person name="Helbich S."/>
            <person name="Vainshtein Y."/>
        </authorList>
    </citation>
    <scope>NUCLEOTIDE SEQUENCE</scope>
    <source>
        <strain evidence="7">TBA100</strain>
    </source>
</reference>
<dbReference type="PANTHER" id="PTHR30349:SF64">
    <property type="entry name" value="PROPHAGE INTEGRASE INTD-RELATED"/>
    <property type="match status" value="1"/>
</dbReference>
<evidence type="ECO:0000313" key="7">
    <source>
        <dbReference type="EMBL" id="MDN4521330.1"/>
    </source>
</evidence>
<evidence type="ECO:0000259" key="5">
    <source>
        <dbReference type="PROSITE" id="PS51898"/>
    </source>
</evidence>
<keyword evidence="2 4" id="KW-0238">DNA-binding</keyword>
<evidence type="ECO:0000256" key="1">
    <source>
        <dbReference type="ARBA" id="ARBA00008857"/>
    </source>
</evidence>
<evidence type="ECO:0000313" key="8">
    <source>
        <dbReference type="Proteomes" id="UP001172687"/>
    </source>
</evidence>
<dbReference type="Gene3D" id="1.10.443.10">
    <property type="entry name" value="Intergrase catalytic core"/>
    <property type="match status" value="1"/>
</dbReference>
<organism evidence="7 8">
    <name type="scientific">Mycolicibacterium austroafricanum</name>
    <name type="common">Mycobacterium austroafricanum</name>
    <dbReference type="NCBI Taxonomy" id="39687"/>
    <lineage>
        <taxon>Bacteria</taxon>
        <taxon>Bacillati</taxon>
        <taxon>Actinomycetota</taxon>
        <taxon>Actinomycetes</taxon>
        <taxon>Mycobacteriales</taxon>
        <taxon>Mycobacteriaceae</taxon>
        <taxon>Mycolicibacterium</taxon>
    </lineage>
</organism>
<evidence type="ECO:0000259" key="6">
    <source>
        <dbReference type="PROSITE" id="PS51900"/>
    </source>
</evidence>
<dbReference type="InterPro" id="IPR002104">
    <property type="entry name" value="Integrase_catalytic"/>
</dbReference>
<dbReference type="InterPro" id="IPR050090">
    <property type="entry name" value="Tyrosine_recombinase_XerCD"/>
</dbReference>
<dbReference type="Gene3D" id="1.10.150.130">
    <property type="match status" value="1"/>
</dbReference>
<dbReference type="EMBL" id="JAUHTC010000091">
    <property type="protein sequence ID" value="MDN4521330.1"/>
    <property type="molecule type" value="Genomic_DNA"/>
</dbReference>
<dbReference type="InterPro" id="IPR010998">
    <property type="entry name" value="Integrase_recombinase_N"/>
</dbReference>
<evidence type="ECO:0000256" key="4">
    <source>
        <dbReference type="PROSITE-ProRule" id="PRU01248"/>
    </source>
</evidence>
<sequence>MELPTLTTVIILNSAEYPRVSEWRTWQFSRSLSKRTVNERAAIVLRFAAWCRVNPELATTDDVVTWLAEGAAGEPWSPNTRWTYYTALAAWFRWLQKMDYRVDNPMLRTESPKRTKGQPHPNTNQEIQRLLAVRARRRTKAMILLATFEGFRAHEIAKVKGEHFDLIERTVRVTGKGSFTATLPLHHRVVEIAYQMPRKGYWFPGADRGHQRRESVCGTIKEAMIRAGITGSAHSLRHWFGTALLEAGVDIRVVQTLLRHQNLATTEIYTKVSERRRTEGIELLDPFRLEPLARVTPAMRAEAFGREFDVDDSSAA</sequence>
<keyword evidence="3" id="KW-0233">DNA recombination</keyword>
<evidence type="ECO:0000256" key="2">
    <source>
        <dbReference type="ARBA" id="ARBA00023125"/>
    </source>
</evidence>
<dbReference type="InterPro" id="IPR011010">
    <property type="entry name" value="DNA_brk_join_enz"/>
</dbReference>